<feature type="domain" description="UvrD-like helicase ATP-binding" evidence="9">
    <location>
        <begin position="192"/>
        <end position="242"/>
    </location>
</feature>
<dbReference type="Pfam" id="PF13361">
    <property type="entry name" value="UvrD_C"/>
    <property type="match status" value="1"/>
</dbReference>
<dbReference type="InterPro" id="IPR014016">
    <property type="entry name" value="UvrD-like_ATP-bd"/>
</dbReference>
<dbReference type="Pfam" id="PF00580">
    <property type="entry name" value="UvrD-helicase"/>
    <property type="match status" value="1"/>
</dbReference>
<proteinExistence type="predicted"/>
<evidence type="ECO:0000256" key="4">
    <source>
        <dbReference type="ARBA" id="ARBA00022840"/>
    </source>
</evidence>
<dbReference type="InterPro" id="IPR027417">
    <property type="entry name" value="P-loop_NTPase"/>
</dbReference>
<gene>
    <name evidence="11" type="ORF">NCTC7102_01026</name>
</gene>
<evidence type="ECO:0000259" key="9">
    <source>
        <dbReference type="Pfam" id="PF00580"/>
    </source>
</evidence>
<evidence type="ECO:0000256" key="2">
    <source>
        <dbReference type="ARBA" id="ARBA00022801"/>
    </source>
</evidence>
<dbReference type="GO" id="GO:0016887">
    <property type="term" value="F:ATP hydrolysis activity"/>
    <property type="evidence" value="ECO:0007669"/>
    <property type="project" value="RHEA"/>
</dbReference>
<dbReference type="GO" id="GO:0005524">
    <property type="term" value="F:ATP binding"/>
    <property type="evidence" value="ECO:0007669"/>
    <property type="project" value="UniProtKB-KW"/>
</dbReference>
<dbReference type="PANTHER" id="PTHR11070:SF30">
    <property type="entry name" value="F-BOX DNA HELICASE 1"/>
    <property type="match status" value="1"/>
</dbReference>
<feature type="domain" description="UvrD-like helicase C-terminal" evidence="10">
    <location>
        <begin position="362"/>
        <end position="470"/>
    </location>
</feature>
<dbReference type="AlphaFoldDB" id="A0A447JCI3"/>
<evidence type="ECO:0000313" key="11">
    <source>
        <dbReference type="EMBL" id="VDY38327.1"/>
    </source>
</evidence>
<dbReference type="GO" id="GO:0043138">
    <property type="term" value="F:3'-5' DNA helicase activity"/>
    <property type="evidence" value="ECO:0007669"/>
    <property type="project" value="UniProtKB-EC"/>
</dbReference>
<organism evidence="11 12">
    <name type="scientific">Salmonella enterica subsp. enterica serovar Daytona</name>
    <dbReference type="NCBI Taxonomy" id="1962639"/>
    <lineage>
        <taxon>Bacteria</taxon>
        <taxon>Pseudomonadati</taxon>
        <taxon>Pseudomonadota</taxon>
        <taxon>Gammaproteobacteria</taxon>
        <taxon>Enterobacterales</taxon>
        <taxon>Enterobacteriaceae</taxon>
        <taxon>Salmonella</taxon>
    </lineage>
</organism>
<keyword evidence="4" id="KW-0067">ATP-binding</keyword>
<dbReference type="GO" id="GO:0003677">
    <property type="term" value="F:DNA binding"/>
    <property type="evidence" value="ECO:0007669"/>
    <property type="project" value="InterPro"/>
</dbReference>
<dbReference type="GO" id="GO:0000724">
    <property type="term" value="P:double-strand break repair via homologous recombination"/>
    <property type="evidence" value="ECO:0007669"/>
    <property type="project" value="TreeGrafter"/>
</dbReference>
<dbReference type="Gene3D" id="3.40.50.300">
    <property type="entry name" value="P-loop containing nucleotide triphosphate hydrolases"/>
    <property type="match status" value="2"/>
</dbReference>
<dbReference type="EC" id="5.6.2.4" evidence="7"/>
<evidence type="ECO:0000259" key="10">
    <source>
        <dbReference type="Pfam" id="PF13361"/>
    </source>
</evidence>
<protein>
    <recommendedName>
        <fullName evidence="7">DNA 3'-5' helicase</fullName>
        <ecNumber evidence="7">5.6.2.4</ecNumber>
    </recommendedName>
</protein>
<keyword evidence="3 11" id="KW-0347">Helicase</keyword>
<evidence type="ECO:0000256" key="6">
    <source>
        <dbReference type="ARBA" id="ARBA00034617"/>
    </source>
</evidence>
<dbReference type="InterPro" id="IPR014017">
    <property type="entry name" value="DNA_helicase_UvrD-like_C"/>
</dbReference>
<evidence type="ECO:0000256" key="7">
    <source>
        <dbReference type="ARBA" id="ARBA00034808"/>
    </source>
</evidence>
<keyword evidence="2" id="KW-0378">Hydrolase</keyword>
<dbReference type="Proteomes" id="UP000281393">
    <property type="component" value="Chromosome"/>
</dbReference>
<dbReference type="EMBL" id="LR133909">
    <property type="protein sequence ID" value="VDY38327.1"/>
    <property type="molecule type" value="Genomic_DNA"/>
</dbReference>
<evidence type="ECO:0000256" key="1">
    <source>
        <dbReference type="ARBA" id="ARBA00022741"/>
    </source>
</evidence>
<dbReference type="SUPFAM" id="SSF52540">
    <property type="entry name" value="P-loop containing nucleoside triphosphate hydrolases"/>
    <property type="match status" value="1"/>
</dbReference>
<evidence type="ECO:0000313" key="12">
    <source>
        <dbReference type="Proteomes" id="UP000281393"/>
    </source>
</evidence>
<keyword evidence="5" id="KW-0413">Isomerase</keyword>
<dbReference type="GO" id="GO:0031297">
    <property type="term" value="P:replication fork processing"/>
    <property type="evidence" value="ECO:0007669"/>
    <property type="project" value="TreeGrafter"/>
</dbReference>
<dbReference type="InterPro" id="IPR000212">
    <property type="entry name" value="DNA_helicase_UvrD/REP"/>
</dbReference>
<sequence length="508" mass="57796">MGKTLLSGAALCPIPIPQSRPPLSPGRAHVWLSVPVQEVAKTTTLRRFAEENPTERMLYVAYNRAIRDEAEQKFPFNVICKTSHQLAWPTVGKHYSKRLVNTLRLTDVARALNSRNWLLARLTLDVLNRFMCSASAKISEELLPDQDDCKGLQPERILLSAQNIWAMMSSRQETFPVTHDTYLKIYQLSKPDLSARYTTVLFDEAQDANPVTSAIILEQPCRVVLVGDTHQQIYRFRGADNALCAPQLECADRLWLTHSFRFGPEIAEVANRLLSLKGETHKITGKGGSDRVLTIVPRTFGHHAILHRSVCGVIRTALHWSLAGKKVFWVGGMESYKIEDLLDLYWFSIDMTERMRHDRLTREYRDYDEYLQIAEDTGDVEMKQAIFILEQFFPLPDRLTTLREQRVTTESDADVTVCTAHRGKGLEWDRVQLYDDFADILDPEMPDIKRHDEINLMYVATTRARKVLILDPILAELLAQPSAGELFPPSVESIIPSPDIVQGENDVA</sequence>
<dbReference type="PANTHER" id="PTHR11070">
    <property type="entry name" value="UVRD / RECB / PCRA DNA HELICASE FAMILY MEMBER"/>
    <property type="match status" value="1"/>
</dbReference>
<comment type="catalytic activity">
    <reaction evidence="8">
        <text>ATP + H2O = ADP + phosphate + H(+)</text>
        <dbReference type="Rhea" id="RHEA:13065"/>
        <dbReference type="ChEBI" id="CHEBI:15377"/>
        <dbReference type="ChEBI" id="CHEBI:15378"/>
        <dbReference type="ChEBI" id="CHEBI:30616"/>
        <dbReference type="ChEBI" id="CHEBI:43474"/>
        <dbReference type="ChEBI" id="CHEBI:456216"/>
        <dbReference type="EC" id="5.6.2.4"/>
    </reaction>
</comment>
<evidence type="ECO:0000256" key="5">
    <source>
        <dbReference type="ARBA" id="ARBA00023235"/>
    </source>
</evidence>
<evidence type="ECO:0000256" key="3">
    <source>
        <dbReference type="ARBA" id="ARBA00022806"/>
    </source>
</evidence>
<comment type="catalytic activity">
    <reaction evidence="6">
        <text>Couples ATP hydrolysis with the unwinding of duplex DNA by translocating in the 3'-5' direction.</text>
        <dbReference type="EC" id="5.6.2.4"/>
    </reaction>
</comment>
<name>A0A447JCI3_SALET</name>
<accession>A0A447JCI3</accession>
<evidence type="ECO:0000256" key="8">
    <source>
        <dbReference type="ARBA" id="ARBA00048988"/>
    </source>
</evidence>
<reference evidence="11 12" key="1">
    <citation type="submission" date="2018-12" db="EMBL/GenBank/DDBJ databases">
        <authorList>
            <consortium name="Pathogen Informatics"/>
        </authorList>
    </citation>
    <scope>NUCLEOTIDE SEQUENCE [LARGE SCALE GENOMIC DNA]</scope>
    <source>
        <strain evidence="11 12">NCTC7102</strain>
    </source>
</reference>
<keyword evidence="1" id="KW-0547">Nucleotide-binding</keyword>